<evidence type="ECO:0000313" key="2">
    <source>
        <dbReference type="Proteomes" id="UP001516400"/>
    </source>
</evidence>
<sequence>MGDFEIHYNKVRDGNREKLRQIVEGAGLRQIFDRPTRITSLSVNTIDLVITNMYGLTLVDTEFPQLTNHSFVGTRLDSDSRKSDRVVTFRDLHSDNLRRINRELVGMTWNNNCTDLEILYEDFKSNIMKVVNEVSPEERKVIPNNRKE</sequence>
<gene>
    <name evidence="1" type="ORF">HHI36_003585</name>
</gene>
<name>A0ABD2PEB5_9CUCU</name>
<dbReference type="EMBL" id="JABFTP020000185">
    <property type="protein sequence ID" value="KAL3289148.1"/>
    <property type="molecule type" value="Genomic_DNA"/>
</dbReference>
<dbReference type="Proteomes" id="UP001516400">
    <property type="component" value="Unassembled WGS sequence"/>
</dbReference>
<reference evidence="1 2" key="1">
    <citation type="journal article" date="2021" name="BMC Biol.">
        <title>Horizontally acquired antibacterial genes associated with adaptive radiation of ladybird beetles.</title>
        <authorList>
            <person name="Li H.S."/>
            <person name="Tang X.F."/>
            <person name="Huang Y.H."/>
            <person name="Xu Z.Y."/>
            <person name="Chen M.L."/>
            <person name="Du X.Y."/>
            <person name="Qiu B.Y."/>
            <person name="Chen P.T."/>
            <person name="Zhang W."/>
            <person name="Slipinski A."/>
            <person name="Escalona H.E."/>
            <person name="Waterhouse R.M."/>
            <person name="Zwick A."/>
            <person name="Pang H."/>
        </authorList>
    </citation>
    <scope>NUCLEOTIDE SEQUENCE [LARGE SCALE GENOMIC DNA]</scope>
    <source>
        <strain evidence="1">SYSU2018</strain>
    </source>
</reference>
<proteinExistence type="predicted"/>
<organism evidence="1 2">
    <name type="scientific">Cryptolaemus montrouzieri</name>
    <dbReference type="NCBI Taxonomy" id="559131"/>
    <lineage>
        <taxon>Eukaryota</taxon>
        <taxon>Metazoa</taxon>
        <taxon>Ecdysozoa</taxon>
        <taxon>Arthropoda</taxon>
        <taxon>Hexapoda</taxon>
        <taxon>Insecta</taxon>
        <taxon>Pterygota</taxon>
        <taxon>Neoptera</taxon>
        <taxon>Endopterygota</taxon>
        <taxon>Coleoptera</taxon>
        <taxon>Polyphaga</taxon>
        <taxon>Cucujiformia</taxon>
        <taxon>Coccinelloidea</taxon>
        <taxon>Coccinellidae</taxon>
        <taxon>Scymninae</taxon>
        <taxon>Scymnini</taxon>
        <taxon>Cryptolaemus</taxon>
    </lineage>
</organism>
<protein>
    <submittedName>
        <fullName evidence="1">Uncharacterized protein</fullName>
    </submittedName>
</protein>
<keyword evidence="2" id="KW-1185">Reference proteome</keyword>
<accession>A0ABD2PEB5</accession>
<dbReference type="AlphaFoldDB" id="A0ABD2PEB5"/>
<comment type="caution">
    <text evidence="1">The sequence shown here is derived from an EMBL/GenBank/DDBJ whole genome shotgun (WGS) entry which is preliminary data.</text>
</comment>
<evidence type="ECO:0000313" key="1">
    <source>
        <dbReference type="EMBL" id="KAL3289148.1"/>
    </source>
</evidence>